<proteinExistence type="predicted"/>
<dbReference type="EMBL" id="FUPS01000014">
    <property type="protein sequence ID" value="SJS97636.1"/>
    <property type="molecule type" value="Genomic_DNA"/>
</dbReference>
<organism evidence="1 2">
    <name type="scientific">Clostridioides difficile</name>
    <name type="common">Peptoclostridium difficile</name>
    <dbReference type="NCBI Taxonomy" id="1496"/>
    <lineage>
        <taxon>Bacteria</taxon>
        <taxon>Bacillati</taxon>
        <taxon>Bacillota</taxon>
        <taxon>Clostridia</taxon>
        <taxon>Peptostreptococcales</taxon>
        <taxon>Peptostreptococcaceae</taxon>
        <taxon>Clostridioides</taxon>
    </lineage>
</organism>
<dbReference type="Proteomes" id="UP000189137">
    <property type="component" value="Unassembled WGS sequence"/>
</dbReference>
<comment type="caution">
    <text evidence="1">The sequence shown here is derived from an EMBL/GenBank/DDBJ whole genome shotgun (WGS) entry which is preliminary data.</text>
</comment>
<reference evidence="1 2" key="1">
    <citation type="submission" date="2017-02" db="EMBL/GenBank/DDBJ databases">
        <authorList>
            <consortium name="Pathogen Informatics"/>
        </authorList>
    </citation>
    <scope>NUCLEOTIDE SEQUENCE [LARGE SCALE GENOMIC DNA]</scope>
    <source>
        <strain evidence="1 2">VRECD0157</strain>
    </source>
</reference>
<name>A0A9X8RLF4_CLODI</name>
<accession>A0A9X8RLF4</accession>
<sequence length="64" mass="7658">MEFKKELEVMEDSEIKFIQSLNRINNNIRINEETKICLEKEIYASSRVLSMLCDLNEIYSKQNK</sequence>
<gene>
    <name evidence="1" type="ORF">SAMEA3375112_03304</name>
</gene>
<evidence type="ECO:0000313" key="1">
    <source>
        <dbReference type="EMBL" id="SJS97636.1"/>
    </source>
</evidence>
<dbReference type="AlphaFoldDB" id="A0A9X8RLF4"/>
<dbReference type="RefSeq" id="WP_009900627.1">
    <property type="nucleotide sequence ID" value="NZ_BIQW01000005.1"/>
</dbReference>
<protein>
    <submittedName>
        <fullName evidence="1">Uncharacterized protein</fullName>
    </submittedName>
</protein>
<evidence type="ECO:0000313" key="2">
    <source>
        <dbReference type="Proteomes" id="UP000189137"/>
    </source>
</evidence>